<sequence>MESFASEAQITHLGNPIHGELYFESANHTPWEDNFVPSLCPREDNFVPHEELCFIRANHTPRESHPMECYASEALRESHPMEFKSVAGIPPHGVQSITRRGNPTPWSAIKSHAVGTANHTPREGNFVSSLYFSFFLSQPVPHEDNFVLSL</sequence>
<organism evidence="1 2">
    <name type="scientific">Amborella trichopoda</name>
    <dbReference type="NCBI Taxonomy" id="13333"/>
    <lineage>
        <taxon>Eukaryota</taxon>
        <taxon>Viridiplantae</taxon>
        <taxon>Streptophyta</taxon>
        <taxon>Embryophyta</taxon>
        <taxon>Tracheophyta</taxon>
        <taxon>Spermatophyta</taxon>
        <taxon>Magnoliopsida</taxon>
        <taxon>Amborellales</taxon>
        <taxon>Amborellaceae</taxon>
        <taxon>Amborella</taxon>
    </lineage>
</organism>
<evidence type="ECO:0000313" key="2">
    <source>
        <dbReference type="Proteomes" id="UP000017836"/>
    </source>
</evidence>
<protein>
    <submittedName>
        <fullName evidence="1">Uncharacterized protein</fullName>
    </submittedName>
</protein>
<name>W1PZM3_AMBTC</name>
<dbReference type="Proteomes" id="UP000017836">
    <property type="component" value="Unassembled WGS sequence"/>
</dbReference>
<proteinExistence type="predicted"/>
<dbReference type="AlphaFoldDB" id="W1PZM3"/>
<evidence type="ECO:0000313" key="1">
    <source>
        <dbReference type="EMBL" id="ERN13531.1"/>
    </source>
</evidence>
<dbReference type="EMBL" id="KI392588">
    <property type="protein sequence ID" value="ERN13531.1"/>
    <property type="molecule type" value="Genomic_DNA"/>
</dbReference>
<accession>W1PZM3</accession>
<dbReference type="HOGENOM" id="CLU_1742991_0_0_1"/>
<gene>
    <name evidence="1" type="ORF">AMTR_s00041p00227180</name>
</gene>
<reference evidence="2" key="1">
    <citation type="journal article" date="2013" name="Science">
        <title>The Amborella genome and the evolution of flowering plants.</title>
        <authorList>
            <consortium name="Amborella Genome Project"/>
        </authorList>
    </citation>
    <scope>NUCLEOTIDE SEQUENCE [LARGE SCALE GENOMIC DNA]</scope>
</reference>
<dbReference type="Gramene" id="ERN13531">
    <property type="protein sequence ID" value="ERN13531"/>
    <property type="gene ID" value="AMTR_s00041p00227180"/>
</dbReference>
<keyword evidence="2" id="KW-1185">Reference proteome</keyword>